<proteinExistence type="predicted"/>
<gene>
    <name evidence="2" type="ORF">FNB15_05555</name>
</gene>
<keyword evidence="2" id="KW-0378">Hydrolase</keyword>
<protein>
    <submittedName>
        <fullName evidence="2">Cell wall hydrolase</fullName>
    </submittedName>
</protein>
<organism evidence="2 3">
    <name type="scientific">Ferrovibrio terrae</name>
    <dbReference type="NCBI Taxonomy" id="2594003"/>
    <lineage>
        <taxon>Bacteria</taxon>
        <taxon>Pseudomonadati</taxon>
        <taxon>Pseudomonadota</taxon>
        <taxon>Alphaproteobacteria</taxon>
        <taxon>Rhodospirillales</taxon>
        <taxon>Rhodospirillaceae</taxon>
        <taxon>Ferrovibrio</taxon>
    </lineage>
</organism>
<name>A0A516GZ39_9PROT</name>
<dbReference type="AlphaFoldDB" id="A0A516GZ39"/>
<dbReference type="Pfam" id="PF07486">
    <property type="entry name" value="Hydrolase_2"/>
    <property type="match status" value="1"/>
</dbReference>
<accession>A0A516GZ39</accession>
<dbReference type="RefSeq" id="WP_144067758.1">
    <property type="nucleotide sequence ID" value="NZ_CP041636.1"/>
</dbReference>
<sequence length="151" mass="16559">MHITKLPTDPAARAAAYGDRAFTLDVLARTLWGEARGEGRDGMRGVANTILNRAARPGWWGRSVAEICLKPWQFSCWLDSDPNRVKLLAADGRDRSYATALSVSVDALAGILPDYTFGATHYHALDCAPAWARGRTPCVVIGRHAFYNDID</sequence>
<keyword evidence="3" id="KW-1185">Reference proteome</keyword>
<dbReference type="InterPro" id="IPR011105">
    <property type="entry name" value="Cell_wall_hydrolase_SleB"/>
</dbReference>
<dbReference type="Proteomes" id="UP000317496">
    <property type="component" value="Chromosome"/>
</dbReference>
<dbReference type="KEGG" id="fer:FNB15_05555"/>
<evidence type="ECO:0000259" key="1">
    <source>
        <dbReference type="Pfam" id="PF07486"/>
    </source>
</evidence>
<dbReference type="OrthoDB" id="9785345at2"/>
<evidence type="ECO:0000313" key="2">
    <source>
        <dbReference type="EMBL" id="QDO96777.1"/>
    </source>
</evidence>
<dbReference type="GO" id="GO:0016787">
    <property type="term" value="F:hydrolase activity"/>
    <property type="evidence" value="ECO:0007669"/>
    <property type="project" value="UniProtKB-KW"/>
</dbReference>
<dbReference type="InterPro" id="IPR042047">
    <property type="entry name" value="SleB_dom1"/>
</dbReference>
<dbReference type="EMBL" id="CP041636">
    <property type="protein sequence ID" value="QDO96777.1"/>
    <property type="molecule type" value="Genomic_DNA"/>
</dbReference>
<dbReference type="Gene3D" id="1.10.10.2520">
    <property type="entry name" value="Cell wall hydrolase SleB, domain 1"/>
    <property type="match status" value="1"/>
</dbReference>
<feature type="domain" description="Cell wall hydrolase SleB" evidence="1">
    <location>
        <begin position="37"/>
        <end position="147"/>
    </location>
</feature>
<evidence type="ECO:0000313" key="3">
    <source>
        <dbReference type="Proteomes" id="UP000317496"/>
    </source>
</evidence>
<reference evidence="2 3" key="1">
    <citation type="submission" date="2019-07" db="EMBL/GenBank/DDBJ databases">
        <title>Genome sequencing for Ferrovibrio sp. K5.</title>
        <authorList>
            <person name="Park S.-J."/>
        </authorList>
    </citation>
    <scope>NUCLEOTIDE SEQUENCE [LARGE SCALE GENOMIC DNA]</scope>
    <source>
        <strain evidence="2 3">K5</strain>
    </source>
</reference>